<comment type="caution">
    <text evidence="1">The sequence shown here is derived from an EMBL/GenBank/DDBJ whole genome shotgun (WGS) entry which is preliminary data.</text>
</comment>
<dbReference type="AlphaFoldDB" id="A0A645G3C7"/>
<protein>
    <submittedName>
        <fullName evidence="1">Uncharacterized protein</fullName>
    </submittedName>
</protein>
<proteinExistence type="predicted"/>
<reference evidence="1" key="1">
    <citation type="submission" date="2019-08" db="EMBL/GenBank/DDBJ databases">
        <authorList>
            <person name="Kucharzyk K."/>
            <person name="Murdoch R.W."/>
            <person name="Higgins S."/>
            <person name="Loffler F."/>
        </authorList>
    </citation>
    <scope>NUCLEOTIDE SEQUENCE</scope>
</reference>
<sequence length="42" mass="4996">MSGIYLKWSNKLLKLKVPTMVDISNLEKFIEKLDELVWKTQD</sequence>
<evidence type="ECO:0000313" key="1">
    <source>
        <dbReference type="EMBL" id="MPN21145.1"/>
    </source>
</evidence>
<accession>A0A645G3C7</accession>
<dbReference type="EMBL" id="VSSQ01069050">
    <property type="protein sequence ID" value="MPN21145.1"/>
    <property type="molecule type" value="Genomic_DNA"/>
</dbReference>
<organism evidence="1">
    <name type="scientific">bioreactor metagenome</name>
    <dbReference type="NCBI Taxonomy" id="1076179"/>
    <lineage>
        <taxon>unclassified sequences</taxon>
        <taxon>metagenomes</taxon>
        <taxon>ecological metagenomes</taxon>
    </lineage>
</organism>
<name>A0A645G3C7_9ZZZZ</name>
<gene>
    <name evidence="1" type="ORF">SDC9_168524</name>
</gene>